<dbReference type="STRING" id="290317.Cpha266_0433"/>
<feature type="compositionally biased region" description="Polar residues" evidence="1">
    <location>
        <begin position="1"/>
        <end position="10"/>
    </location>
</feature>
<dbReference type="Proteomes" id="UP000008701">
    <property type="component" value="Chromosome"/>
</dbReference>
<feature type="transmembrane region" description="Helical" evidence="2">
    <location>
        <begin position="89"/>
        <end position="109"/>
    </location>
</feature>
<evidence type="ECO:0008006" key="5">
    <source>
        <dbReference type="Google" id="ProtNLM"/>
    </source>
</evidence>
<dbReference type="HOGENOM" id="CLU_144655_0_0_10"/>
<dbReference type="RefSeq" id="WP_011744324.1">
    <property type="nucleotide sequence ID" value="NC_008639.1"/>
</dbReference>
<evidence type="ECO:0000313" key="4">
    <source>
        <dbReference type="Proteomes" id="UP000008701"/>
    </source>
</evidence>
<dbReference type="KEGG" id="cph:Cpha266_0433"/>
<reference evidence="3 4" key="1">
    <citation type="submission" date="2006-12" db="EMBL/GenBank/DDBJ databases">
        <title>Complete sequence of Chlorobium phaeobacteroides DSM 266.</title>
        <authorList>
            <consortium name="US DOE Joint Genome Institute"/>
            <person name="Copeland A."/>
            <person name="Lucas S."/>
            <person name="Lapidus A."/>
            <person name="Barry K."/>
            <person name="Detter J.C."/>
            <person name="Glavina del Rio T."/>
            <person name="Hammon N."/>
            <person name="Israni S."/>
            <person name="Pitluck S."/>
            <person name="Goltsman E."/>
            <person name="Schmutz J."/>
            <person name="Larimer F."/>
            <person name="Land M."/>
            <person name="Hauser L."/>
            <person name="Mikhailova N."/>
            <person name="Li T."/>
            <person name="Overmann J."/>
            <person name="Bryant D.A."/>
            <person name="Richardson P."/>
        </authorList>
    </citation>
    <scope>NUCLEOTIDE SEQUENCE [LARGE SCALE GENOMIC DNA]</scope>
    <source>
        <strain evidence="3 4">DSM 266</strain>
    </source>
</reference>
<name>A1BDL4_CHLPD</name>
<gene>
    <name evidence="3" type="ordered locus">Cpha266_0433</name>
</gene>
<proteinExistence type="predicted"/>
<accession>A1BDL4</accession>
<feature type="region of interest" description="Disordered" evidence="1">
    <location>
        <begin position="1"/>
        <end position="22"/>
    </location>
</feature>
<evidence type="ECO:0000313" key="3">
    <source>
        <dbReference type="EMBL" id="ABL64491.1"/>
    </source>
</evidence>
<feature type="transmembrane region" description="Helical" evidence="2">
    <location>
        <begin position="57"/>
        <end position="83"/>
    </location>
</feature>
<sequence>MGSSPVQKSGTAAPKRTHSGIPKMLDDTVTSTYEDVVSIVDAKIELLKLDLTKKISIVVAIVILALMLLLATAYLITTVALLLGELTGHLFIGYLLVSLIFLGCFVFFAKFRPDLLQNLIQKTLLSAHDYKQ</sequence>
<keyword evidence="4" id="KW-1185">Reference proteome</keyword>
<dbReference type="eggNOG" id="ENOG50330GN">
    <property type="taxonomic scope" value="Bacteria"/>
</dbReference>
<protein>
    <recommendedName>
        <fullName evidence="5">Phage holin family protein</fullName>
    </recommendedName>
</protein>
<dbReference type="AlphaFoldDB" id="A1BDL4"/>
<organism evidence="3 4">
    <name type="scientific">Chlorobium phaeobacteroides (strain DSM 266 / SMG 266 / 2430)</name>
    <dbReference type="NCBI Taxonomy" id="290317"/>
    <lineage>
        <taxon>Bacteria</taxon>
        <taxon>Pseudomonadati</taxon>
        <taxon>Chlorobiota</taxon>
        <taxon>Chlorobiia</taxon>
        <taxon>Chlorobiales</taxon>
        <taxon>Chlorobiaceae</taxon>
        <taxon>Chlorobium/Pelodictyon group</taxon>
        <taxon>Chlorobium</taxon>
    </lineage>
</organism>
<evidence type="ECO:0000256" key="2">
    <source>
        <dbReference type="SAM" id="Phobius"/>
    </source>
</evidence>
<keyword evidence="2" id="KW-0812">Transmembrane</keyword>
<keyword evidence="2" id="KW-0472">Membrane</keyword>
<evidence type="ECO:0000256" key="1">
    <source>
        <dbReference type="SAM" id="MobiDB-lite"/>
    </source>
</evidence>
<dbReference type="OrthoDB" id="595316at2"/>
<keyword evidence="2" id="KW-1133">Transmembrane helix</keyword>
<dbReference type="EMBL" id="CP000492">
    <property type="protein sequence ID" value="ABL64491.1"/>
    <property type="molecule type" value="Genomic_DNA"/>
</dbReference>